<evidence type="ECO:0000313" key="1">
    <source>
        <dbReference type="EnsemblMetazoa" id="AFAF012737-PA"/>
    </source>
</evidence>
<keyword evidence="2" id="KW-1185">Reference proteome</keyword>
<dbReference type="Proteomes" id="UP000075886">
    <property type="component" value="Unassembled WGS sequence"/>
</dbReference>
<dbReference type="AlphaFoldDB" id="A0A182QLQ4"/>
<dbReference type="EMBL" id="AXCN02000592">
    <property type="status" value="NOT_ANNOTATED_CDS"/>
    <property type="molecule type" value="Genomic_DNA"/>
</dbReference>
<proteinExistence type="predicted"/>
<dbReference type="PROSITE" id="PS50096">
    <property type="entry name" value="IQ"/>
    <property type="match status" value="1"/>
</dbReference>
<evidence type="ECO:0000313" key="2">
    <source>
        <dbReference type="Proteomes" id="UP000075886"/>
    </source>
</evidence>
<accession>A0A182QLQ4</accession>
<dbReference type="EnsemblMetazoa" id="AFAF012737-RA">
    <property type="protein sequence ID" value="AFAF012737-PA"/>
    <property type="gene ID" value="AFAF012737"/>
</dbReference>
<name>A0A182QLQ4_9DIPT</name>
<dbReference type="VEuPathDB" id="VectorBase:AFAF012737"/>
<sequence length="609" mass="68946">MDVVDVHVEVVGEWLGQPGPRPRADGGSDGGGEAGFVLGRFTLVELAAVLEIAEENVLRGERGGRRGSLLLVMLVMRPGATAEVLLAEVRSHALRFKVQLRRGWPLRRRGRGGCGKDRGRGIIQLLYRIERRWYLLLWHGLEIELARAAAVRTERIVRGRRCRSRARRRFLRFREIKVLFVHARVAARRQGTVLERAVLSNGGGRFSRRRGVVIRIVDRFARGTQRGLRGASIFAEVQRGRRIVLHVARCRGTRVERTVLEGITTATGGTTLPHNDRTDVWWRKGDLRVATGGFVAQRCHEEWQILDLAVGTVRRQIHAGEIGQIEARTFGVFLPNASSTAISLMFLSPPMASLVESFPWRPSLYRKSASGGWFGFGLDADVEDDRDDSAGAEVSAPALVYTLRCGGWVAKVAALVRTGGFGVVVVVPARLDRDVQQLHFFLRNGTRLLGRRASTRLPVEFRLADVLVRERLLFELLRLRFIFLDQRLREWGFRASKELLFEELLLLLLRLLRRWLLEQKSIRLRKLMVKEGEVMLLGSGRIVGAEELRLRRGGKGKVASCQKFKDYQPIAVQWLDIEIRSIDLYSAMLRHFPLRWFRVAAAVAAVELR</sequence>
<protein>
    <submittedName>
        <fullName evidence="1">Uncharacterized protein</fullName>
    </submittedName>
</protein>
<reference evidence="2" key="1">
    <citation type="submission" date="2014-01" db="EMBL/GenBank/DDBJ databases">
        <title>The Genome Sequence of Anopheles farauti FAR1 (V2).</title>
        <authorList>
            <consortium name="The Broad Institute Genomics Platform"/>
            <person name="Neafsey D.E."/>
            <person name="Besansky N."/>
            <person name="Howell P."/>
            <person name="Walton C."/>
            <person name="Young S.K."/>
            <person name="Zeng Q."/>
            <person name="Gargeya S."/>
            <person name="Fitzgerald M."/>
            <person name="Haas B."/>
            <person name="Abouelleil A."/>
            <person name="Allen A.W."/>
            <person name="Alvarado L."/>
            <person name="Arachchi H.M."/>
            <person name="Berlin A.M."/>
            <person name="Chapman S.B."/>
            <person name="Gainer-Dewar J."/>
            <person name="Goldberg J."/>
            <person name="Griggs A."/>
            <person name="Gujja S."/>
            <person name="Hansen M."/>
            <person name="Howarth C."/>
            <person name="Imamovic A."/>
            <person name="Ireland A."/>
            <person name="Larimer J."/>
            <person name="McCowan C."/>
            <person name="Murphy C."/>
            <person name="Pearson M."/>
            <person name="Poon T.W."/>
            <person name="Priest M."/>
            <person name="Roberts A."/>
            <person name="Saif S."/>
            <person name="Shea T."/>
            <person name="Sisk P."/>
            <person name="Sykes S."/>
            <person name="Wortman J."/>
            <person name="Nusbaum C."/>
            <person name="Birren B."/>
        </authorList>
    </citation>
    <scope>NUCLEOTIDE SEQUENCE [LARGE SCALE GENOMIC DNA]</scope>
    <source>
        <strain evidence="2">FAR1</strain>
    </source>
</reference>
<reference evidence="1" key="2">
    <citation type="submission" date="2020-05" db="UniProtKB">
        <authorList>
            <consortium name="EnsemblMetazoa"/>
        </authorList>
    </citation>
    <scope>IDENTIFICATION</scope>
    <source>
        <strain evidence="1">FAR1</strain>
    </source>
</reference>
<organism evidence="1 2">
    <name type="scientific">Anopheles farauti</name>
    <dbReference type="NCBI Taxonomy" id="69004"/>
    <lineage>
        <taxon>Eukaryota</taxon>
        <taxon>Metazoa</taxon>
        <taxon>Ecdysozoa</taxon>
        <taxon>Arthropoda</taxon>
        <taxon>Hexapoda</taxon>
        <taxon>Insecta</taxon>
        <taxon>Pterygota</taxon>
        <taxon>Neoptera</taxon>
        <taxon>Endopterygota</taxon>
        <taxon>Diptera</taxon>
        <taxon>Nematocera</taxon>
        <taxon>Culicoidea</taxon>
        <taxon>Culicidae</taxon>
        <taxon>Anophelinae</taxon>
        <taxon>Anopheles</taxon>
    </lineage>
</organism>